<evidence type="ECO:0000313" key="9">
    <source>
        <dbReference type="Proteomes" id="UP000294558"/>
    </source>
</evidence>
<dbReference type="InterPro" id="IPR039420">
    <property type="entry name" value="WalR-like"/>
</dbReference>
<evidence type="ECO:0000259" key="6">
    <source>
        <dbReference type="PROSITE" id="PS50043"/>
    </source>
</evidence>
<keyword evidence="2" id="KW-0805">Transcription regulation</keyword>
<dbReference type="EMBL" id="SOAU01000001">
    <property type="protein sequence ID" value="TDT14567.1"/>
    <property type="molecule type" value="Genomic_DNA"/>
</dbReference>
<sequence>MTIRVLIVDDDVLVRAGLRMMIETQDDLEVVGEAGDGAEAIELAASTEPDVVVMDIRMPGMDGLEATRRIVGQPVGLGDVADAADDVDTDDGPRVLVLTTFEIDEYVYDAVRAGASGFLLKRTPPEELLAGIRVVAGGDALLAPSVTRRLMREFSRATADGPVATDVSNRELDRLTDREREVLLLIAQGLSNKEIATELIVGESTVKTHVKRILMKLALRDRVHAVVYAYESGLLEPGT</sequence>
<gene>
    <name evidence="8" type="ORF">BDK89_0122</name>
</gene>
<dbReference type="PROSITE" id="PS50043">
    <property type="entry name" value="HTH_LUXR_2"/>
    <property type="match status" value="1"/>
</dbReference>
<dbReference type="PROSITE" id="PS50110">
    <property type="entry name" value="RESPONSE_REGULATORY"/>
    <property type="match status" value="1"/>
</dbReference>
<evidence type="ECO:0000256" key="1">
    <source>
        <dbReference type="ARBA" id="ARBA00022553"/>
    </source>
</evidence>
<keyword evidence="3" id="KW-0238">DNA-binding</keyword>
<dbReference type="AlphaFoldDB" id="A0A4R7HUD1"/>
<dbReference type="InterPro" id="IPR058245">
    <property type="entry name" value="NreC/VraR/RcsB-like_REC"/>
</dbReference>
<dbReference type="CDD" id="cd06170">
    <property type="entry name" value="LuxR_C_like"/>
    <property type="match status" value="1"/>
</dbReference>
<evidence type="ECO:0000256" key="5">
    <source>
        <dbReference type="PROSITE-ProRule" id="PRU00169"/>
    </source>
</evidence>
<evidence type="ECO:0000256" key="4">
    <source>
        <dbReference type="ARBA" id="ARBA00023163"/>
    </source>
</evidence>
<dbReference type="GO" id="GO:0003677">
    <property type="term" value="F:DNA binding"/>
    <property type="evidence" value="ECO:0007669"/>
    <property type="project" value="UniProtKB-KW"/>
</dbReference>
<dbReference type="PANTHER" id="PTHR43214">
    <property type="entry name" value="TWO-COMPONENT RESPONSE REGULATOR"/>
    <property type="match status" value="1"/>
</dbReference>
<organism evidence="8 9">
    <name type="scientific">Ilumatobacter fluminis</name>
    <dbReference type="NCBI Taxonomy" id="467091"/>
    <lineage>
        <taxon>Bacteria</taxon>
        <taxon>Bacillati</taxon>
        <taxon>Actinomycetota</taxon>
        <taxon>Acidimicrobiia</taxon>
        <taxon>Acidimicrobiales</taxon>
        <taxon>Ilumatobacteraceae</taxon>
        <taxon>Ilumatobacter</taxon>
    </lineage>
</organism>
<proteinExistence type="predicted"/>
<keyword evidence="4" id="KW-0804">Transcription</keyword>
<reference evidence="8 9" key="1">
    <citation type="submission" date="2019-03" db="EMBL/GenBank/DDBJ databases">
        <title>Sequencing the genomes of 1000 actinobacteria strains.</title>
        <authorList>
            <person name="Klenk H.-P."/>
        </authorList>
    </citation>
    <scope>NUCLEOTIDE SEQUENCE [LARGE SCALE GENOMIC DNA]</scope>
    <source>
        <strain evidence="8 9">DSM 18936</strain>
    </source>
</reference>
<dbReference type="SUPFAM" id="SSF46894">
    <property type="entry name" value="C-terminal effector domain of the bipartite response regulators"/>
    <property type="match status" value="1"/>
</dbReference>
<dbReference type="PROSITE" id="PS00622">
    <property type="entry name" value="HTH_LUXR_1"/>
    <property type="match status" value="1"/>
</dbReference>
<evidence type="ECO:0000313" key="8">
    <source>
        <dbReference type="EMBL" id="TDT14567.1"/>
    </source>
</evidence>
<dbReference type="InterPro" id="IPR000792">
    <property type="entry name" value="Tscrpt_reg_LuxR_C"/>
</dbReference>
<dbReference type="GO" id="GO:0006355">
    <property type="term" value="P:regulation of DNA-templated transcription"/>
    <property type="evidence" value="ECO:0007669"/>
    <property type="project" value="InterPro"/>
</dbReference>
<protein>
    <submittedName>
        <fullName evidence="8">LuxR family two component transcriptional regulator</fullName>
    </submittedName>
</protein>
<comment type="caution">
    <text evidence="8">The sequence shown here is derived from an EMBL/GenBank/DDBJ whole genome shotgun (WGS) entry which is preliminary data.</text>
</comment>
<dbReference type="Gene3D" id="3.40.50.2300">
    <property type="match status" value="1"/>
</dbReference>
<dbReference type="PANTHER" id="PTHR43214:SF24">
    <property type="entry name" value="TRANSCRIPTIONAL REGULATORY PROTEIN NARL-RELATED"/>
    <property type="match status" value="1"/>
</dbReference>
<dbReference type="InterPro" id="IPR016032">
    <property type="entry name" value="Sig_transdc_resp-reg_C-effctor"/>
</dbReference>
<dbReference type="OrthoDB" id="9808843at2"/>
<accession>A0A4R7HUD1</accession>
<dbReference type="SMART" id="SM00421">
    <property type="entry name" value="HTH_LUXR"/>
    <property type="match status" value="1"/>
</dbReference>
<feature type="domain" description="Response regulatory" evidence="7">
    <location>
        <begin position="4"/>
        <end position="136"/>
    </location>
</feature>
<dbReference type="RefSeq" id="WP_133867104.1">
    <property type="nucleotide sequence ID" value="NZ_SOAU01000001.1"/>
</dbReference>
<feature type="modified residue" description="4-aspartylphosphate" evidence="5">
    <location>
        <position position="55"/>
    </location>
</feature>
<evidence type="ECO:0000256" key="2">
    <source>
        <dbReference type="ARBA" id="ARBA00023015"/>
    </source>
</evidence>
<keyword evidence="9" id="KW-1185">Reference proteome</keyword>
<dbReference type="SMART" id="SM00448">
    <property type="entry name" value="REC"/>
    <property type="match status" value="1"/>
</dbReference>
<dbReference type="SUPFAM" id="SSF52172">
    <property type="entry name" value="CheY-like"/>
    <property type="match status" value="1"/>
</dbReference>
<dbReference type="GO" id="GO:0000160">
    <property type="term" value="P:phosphorelay signal transduction system"/>
    <property type="evidence" value="ECO:0007669"/>
    <property type="project" value="InterPro"/>
</dbReference>
<feature type="domain" description="HTH luxR-type" evidence="6">
    <location>
        <begin position="168"/>
        <end position="233"/>
    </location>
</feature>
<name>A0A4R7HUD1_9ACTN</name>
<dbReference type="PRINTS" id="PR00038">
    <property type="entry name" value="HTHLUXR"/>
</dbReference>
<dbReference type="Proteomes" id="UP000294558">
    <property type="component" value="Unassembled WGS sequence"/>
</dbReference>
<keyword evidence="1 5" id="KW-0597">Phosphoprotein</keyword>
<dbReference type="Pfam" id="PF00072">
    <property type="entry name" value="Response_reg"/>
    <property type="match status" value="1"/>
</dbReference>
<dbReference type="CDD" id="cd17535">
    <property type="entry name" value="REC_NarL-like"/>
    <property type="match status" value="1"/>
</dbReference>
<evidence type="ECO:0000256" key="3">
    <source>
        <dbReference type="ARBA" id="ARBA00023125"/>
    </source>
</evidence>
<dbReference type="InterPro" id="IPR001789">
    <property type="entry name" value="Sig_transdc_resp-reg_receiver"/>
</dbReference>
<dbReference type="InterPro" id="IPR011006">
    <property type="entry name" value="CheY-like_superfamily"/>
</dbReference>
<evidence type="ECO:0000259" key="7">
    <source>
        <dbReference type="PROSITE" id="PS50110"/>
    </source>
</evidence>
<dbReference type="Pfam" id="PF00196">
    <property type="entry name" value="GerE"/>
    <property type="match status" value="1"/>
</dbReference>